<dbReference type="AlphaFoldDB" id="A0A5R9GQU0"/>
<feature type="transmembrane region" description="Helical" evidence="1">
    <location>
        <begin position="369"/>
        <end position="387"/>
    </location>
</feature>
<accession>A0A5R9GQU0</accession>
<proteinExistence type="predicted"/>
<feature type="transmembrane region" description="Helical" evidence="1">
    <location>
        <begin position="339"/>
        <end position="357"/>
    </location>
</feature>
<sequence>MNLFTAYAGDMLSSRSAGVIDFRPASPGEHVIDLTGEWRAYFGRILMPDQLADAKVADTYTPVDISRMGAVDHPGTIQEPPQQADAWSTYTLTVLLPAKPQPLAIRLSPYLSYAQLYANGRLVVALGNVRSKKLFWERRLINLGEVSGKLELVLQASNFDAYRSALAWNMSLGDPVLISREELLAKTHDTLIILTLLLIGIVYLILYARHRHRKTLLYAALFAIFVGINTMFSLEGVVYDLLPGLTLEFGYLLNFISLIWATVFLIYLVKELFKEDVWPLVGRFYLVISTILTALIFALGQEQIVDLELVHRLLVQVPISVYGIYLVIVAALRCRSRCLPTMAGIVIMALTVIYDVISFEGWLPVYDMTYYGIVAFLLLLGMARLGLFARSMHDEPGQPAVAAQANVESLQQADVQPLSLPDEPQPDQIALPADERELVVCLMWQCLEIWQRVTGTGKVELAEQSGLWRAQLDGDTWRTRTLDRYLKVETLPHRPRWQVVVKTAEYVLAHTDEHPELREQLQTTITALRGHHMQWAMSA</sequence>
<keyword evidence="4" id="KW-1185">Reference proteome</keyword>
<dbReference type="Pfam" id="PF07695">
    <property type="entry name" value="7TMR-DISM_7TM"/>
    <property type="match status" value="1"/>
</dbReference>
<feature type="domain" description="7TM-DISM receptor extracellular" evidence="2">
    <location>
        <begin position="191"/>
        <end position="383"/>
    </location>
</feature>
<dbReference type="EMBL" id="VBRY01000006">
    <property type="protein sequence ID" value="TLS67299.1"/>
    <property type="molecule type" value="Genomic_DNA"/>
</dbReference>
<dbReference type="InterPro" id="IPR011623">
    <property type="entry name" value="7TMR_DISM_rcpt_extracell_dom1"/>
</dbReference>
<keyword evidence="1" id="KW-1133">Transmembrane helix</keyword>
<name>A0A5R9GQU0_9PROT</name>
<dbReference type="CDD" id="cd22890">
    <property type="entry name" value="ChiS-DBD"/>
    <property type="match status" value="1"/>
</dbReference>
<organism evidence="3 4">
    <name type="scientific">Mariprofundus erugo</name>
    <dbReference type="NCBI Taxonomy" id="2528639"/>
    <lineage>
        <taxon>Bacteria</taxon>
        <taxon>Pseudomonadati</taxon>
        <taxon>Pseudomonadota</taxon>
        <taxon>Candidatius Mariprofundia</taxon>
        <taxon>Mariprofundales</taxon>
        <taxon>Mariprofundaceae</taxon>
        <taxon>Mariprofundus</taxon>
    </lineage>
</organism>
<comment type="caution">
    <text evidence="3">The sequence shown here is derived from an EMBL/GenBank/DDBJ whole genome shotgun (WGS) entry which is preliminary data.</text>
</comment>
<evidence type="ECO:0000256" key="1">
    <source>
        <dbReference type="SAM" id="Phobius"/>
    </source>
</evidence>
<evidence type="ECO:0000313" key="4">
    <source>
        <dbReference type="Proteomes" id="UP000306585"/>
    </source>
</evidence>
<keyword evidence="1" id="KW-0812">Transmembrane</keyword>
<gene>
    <name evidence="3" type="ORF">FEF65_07660</name>
</gene>
<dbReference type="RefSeq" id="WP_138239215.1">
    <property type="nucleotide sequence ID" value="NZ_VBRY01000006.1"/>
</dbReference>
<dbReference type="Proteomes" id="UP000306585">
    <property type="component" value="Unassembled WGS sequence"/>
</dbReference>
<reference evidence="3 4" key="1">
    <citation type="journal article" date="2019" name="Appl. Environ. Microbiol.">
        <title>Environmental Evidence and Genomic Insight of Iron-oxidizing Bacteria Preference Towards More Corrosion Resistant Stainless Steel at Higher Salinities.</title>
        <authorList>
            <person name="Garrison C.E."/>
            <person name="Price K.A."/>
            <person name="Field E.K."/>
        </authorList>
    </citation>
    <scope>NUCLEOTIDE SEQUENCE [LARGE SCALE GENOMIC DNA]</scope>
    <source>
        <strain evidence="3 4">P3</strain>
    </source>
</reference>
<keyword evidence="1" id="KW-0472">Membrane</keyword>
<feature type="transmembrane region" description="Helical" evidence="1">
    <location>
        <begin position="313"/>
        <end position="332"/>
    </location>
</feature>
<feature type="transmembrane region" description="Helical" evidence="1">
    <location>
        <begin position="190"/>
        <end position="208"/>
    </location>
</feature>
<evidence type="ECO:0000259" key="2">
    <source>
        <dbReference type="Pfam" id="PF07695"/>
    </source>
</evidence>
<evidence type="ECO:0000313" key="3">
    <source>
        <dbReference type="EMBL" id="TLS67299.1"/>
    </source>
</evidence>
<feature type="transmembrane region" description="Helical" evidence="1">
    <location>
        <begin position="249"/>
        <end position="268"/>
    </location>
</feature>
<protein>
    <submittedName>
        <fullName evidence="3">Membrane protein</fullName>
    </submittedName>
</protein>
<feature type="transmembrane region" description="Helical" evidence="1">
    <location>
        <begin position="215"/>
        <end position="234"/>
    </location>
</feature>
<feature type="transmembrane region" description="Helical" evidence="1">
    <location>
        <begin position="280"/>
        <end position="301"/>
    </location>
</feature>